<proteinExistence type="predicted"/>
<dbReference type="InParanoid" id="A0A4W6CRF0"/>
<evidence type="ECO:0000313" key="2">
    <source>
        <dbReference type="Proteomes" id="UP000314980"/>
    </source>
</evidence>
<dbReference type="GO" id="GO:0016791">
    <property type="term" value="F:phosphatase activity"/>
    <property type="evidence" value="ECO:0007669"/>
    <property type="project" value="InterPro"/>
</dbReference>
<protein>
    <submittedName>
        <fullName evidence="1">Uncharacterized protein</fullName>
    </submittedName>
</protein>
<dbReference type="GeneTree" id="ENSGT00940000157430"/>
<evidence type="ECO:0000313" key="1">
    <source>
        <dbReference type="Ensembl" id="ENSLCAP00010014901.1"/>
    </source>
</evidence>
<accession>A0A4W6CRF0</accession>
<reference evidence="2" key="1">
    <citation type="submission" date="2015-09" db="EMBL/GenBank/DDBJ databases">
        <authorList>
            <person name="Sai Rama Sridatta P."/>
        </authorList>
    </citation>
    <scope>NUCLEOTIDE SEQUENCE [LARGE SCALE GENOMIC DNA]</scope>
</reference>
<dbReference type="AlphaFoldDB" id="A0A4W6CRF0"/>
<dbReference type="Ensembl" id="ENSLCAT00010015218.1">
    <property type="protein sequence ID" value="ENSLCAP00010014901.1"/>
    <property type="gene ID" value="ENSLCAG00010007064.1"/>
</dbReference>
<dbReference type="PANTHER" id="PTHR45864:SF3">
    <property type="entry name" value="PROTEIN PHOSPHATASE SLINGSHOT HOMOLOG 2"/>
    <property type="match status" value="1"/>
</dbReference>
<sequence length="130" mass="14441">MTTPVCSLSPSCAYYGKSGLLFMSSFLFPPSISESFLTVKGAALFLPRGNSPTPNSAPRISQRRNKHTGDLQKHLQTMFTVLRPEDTIRLVSNTHKHTHTYRCSTKDRVQSGIVIREILCQTEGLVSVLC</sequence>
<dbReference type="GO" id="GO:0030837">
    <property type="term" value="P:negative regulation of actin filament polymerization"/>
    <property type="evidence" value="ECO:0007669"/>
    <property type="project" value="InterPro"/>
</dbReference>
<dbReference type="Proteomes" id="UP000314980">
    <property type="component" value="Unassembled WGS sequence"/>
</dbReference>
<name>A0A4W6CRF0_LATCA</name>
<dbReference type="STRING" id="8187.ENSLCAP00010014901"/>
<dbReference type="InterPro" id="IPR043587">
    <property type="entry name" value="Phosphatase_SSH-like"/>
</dbReference>
<reference evidence="1" key="2">
    <citation type="submission" date="2025-08" db="UniProtKB">
        <authorList>
            <consortium name="Ensembl"/>
        </authorList>
    </citation>
    <scope>IDENTIFICATION</scope>
</reference>
<keyword evidence="2" id="KW-1185">Reference proteome</keyword>
<organism evidence="1 2">
    <name type="scientific">Lates calcarifer</name>
    <name type="common">Barramundi</name>
    <name type="synonym">Holocentrus calcarifer</name>
    <dbReference type="NCBI Taxonomy" id="8187"/>
    <lineage>
        <taxon>Eukaryota</taxon>
        <taxon>Metazoa</taxon>
        <taxon>Chordata</taxon>
        <taxon>Craniata</taxon>
        <taxon>Vertebrata</taxon>
        <taxon>Euteleostomi</taxon>
        <taxon>Actinopterygii</taxon>
        <taxon>Neopterygii</taxon>
        <taxon>Teleostei</taxon>
        <taxon>Neoteleostei</taxon>
        <taxon>Acanthomorphata</taxon>
        <taxon>Carangaria</taxon>
        <taxon>Carangaria incertae sedis</taxon>
        <taxon>Centropomidae</taxon>
        <taxon>Lates</taxon>
    </lineage>
</organism>
<reference evidence="1" key="3">
    <citation type="submission" date="2025-09" db="UniProtKB">
        <authorList>
            <consortium name="Ensembl"/>
        </authorList>
    </citation>
    <scope>IDENTIFICATION</scope>
</reference>
<dbReference type="GO" id="GO:0003779">
    <property type="term" value="F:actin binding"/>
    <property type="evidence" value="ECO:0007669"/>
    <property type="project" value="InterPro"/>
</dbReference>
<dbReference type="PANTHER" id="PTHR45864">
    <property type="entry name" value="SLINGSHOT PROTEIN PHOSPHATASE HOMOLOG"/>
    <property type="match status" value="1"/>
</dbReference>